<proteinExistence type="predicted"/>
<dbReference type="InterPro" id="IPR042557">
    <property type="entry name" value="SCO4226"/>
</dbReference>
<accession>A0ABT7SGV3</accession>
<evidence type="ECO:0000313" key="1">
    <source>
        <dbReference type="EMBL" id="MDM7855274.1"/>
    </source>
</evidence>
<organism evidence="1 2">
    <name type="scientific">Cellulomonas alba</name>
    <dbReference type="NCBI Taxonomy" id="3053467"/>
    <lineage>
        <taxon>Bacteria</taxon>
        <taxon>Bacillati</taxon>
        <taxon>Actinomycetota</taxon>
        <taxon>Actinomycetes</taxon>
        <taxon>Micrococcales</taxon>
        <taxon>Cellulomonadaceae</taxon>
        <taxon>Cellulomonas</taxon>
    </lineage>
</organism>
<protein>
    <submittedName>
        <fullName evidence="1">DUF4242 domain-containing protein</fullName>
    </submittedName>
</protein>
<dbReference type="Proteomes" id="UP001529338">
    <property type="component" value="Unassembled WGS sequence"/>
</dbReference>
<dbReference type="EMBL" id="JAUCGQ010000001">
    <property type="protein sequence ID" value="MDM7855274.1"/>
    <property type="molecule type" value="Genomic_DNA"/>
</dbReference>
<keyword evidence="2" id="KW-1185">Reference proteome</keyword>
<evidence type="ECO:0000313" key="2">
    <source>
        <dbReference type="Proteomes" id="UP001529338"/>
    </source>
</evidence>
<reference evidence="1 2" key="1">
    <citation type="submission" date="2023-06" db="EMBL/GenBank/DDBJ databases">
        <title>Cellulomonas sp. MW4 Whole genome sequence.</title>
        <authorList>
            <person name="Park S."/>
        </authorList>
    </citation>
    <scope>NUCLEOTIDE SEQUENCE [LARGE SCALE GENOMIC DNA]</scope>
    <source>
        <strain evidence="1 2">MW4</strain>
    </source>
</reference>
<dbReference type="InterPro" id="IPR025336">
    <property type="entry name" value="SCO4226-like"/>
</dbReference>
<dbReference type="Pfam" id="PF14026">
    <property type="entry name" value="SCO4226-like"/>
    <property type="match status" value="1"/>
</dbReference>
<comment type="caution">
    <text evidence="1">The sequence shown here is derived from an EMBL/GenBank/DDBJ whole genome shotgun (WGS) entry which is preliminary data.</text>
</comment>
<sequence length="84" mass="9325">MALYMDMHDALPEGATIDDVRAAHARDLEVQGDYGVLYHRYWVDESAGKVFCLVEAPDPATAERVHREAHGLVADRLFPVTEGS</sequence>
<dbReference type="Gene3D" id="3.30.70.3090">
    <property type="entry name" value="ORF SCO4226, nickel-binding ferredoxin-like monomer"/>
    <property type="match status" value="1"/>
</dbReference>
<dbReference type="RefSeq" id="WP_289455075.1">
    <property type="nucleotide sequence ID" value="NZ_JAUCGQ010000001.1"/>
</dbReference>
<gene>
    <name evidence="1" type="ORF">QRT04_10055</name>
</gene>
<name>A0ABT7SGV3_9CELL</name>